<comment type="caution">
    <text evidence="2">The sequence shown here is derived from an EMBL/GenBank/DDBJ whole genome shotgun (WGS) entry which is preliminary data.</text>
</comment>
<evidence type="ECO:0000313" key="2">
    <source>
        <dbReference type="EMBL" id="PQD95603.1"/>
    </source>
</evidence>
<accession>A0A2S7N0R6</accession>
<name>A0A2S7N0R6_9BACI</name>
<reference evidence="2 3" key="1">
    <citation type="submission" date="2017-12" db="EMBL/GenBank/DDBJ databases">
        <title>Taxonomic description and draft genome of Pradoshia cofamensis Gen. nov., sp. nov., a thermotolerant bacillale isolated from anterior gut of earthworm Eisenia fetida.</title>
        <authorList>
            <person name="Saha T."/>
            <person name="Chakraborty R."/>
        </authorList>
    </citation>
    <scope>NUCLEOTIDE SEQUENCE [LARGE SCALE GENOMIC DNA]</scope>
    <source>
        <strain evidence="2 3">EAG3</strain>
    </source>
</reference>
<keyword evidence="1" id="KW-1133">Transmembrane helix</keyword>
<keyword evidence="1" id="KW-0472">Membrane</keyword>
<proteinExistence type="predicted"/>
<dbReference type="RefSeq" id="WP_104848750.1">
    <property type="nucleotide sequence ID" value="NZ_PKOZ01000003.1"/>
</dbReference>
<feature type="transmembrane region" description="Helical" evidence="1">
    <location>
        <begin position="7"/>
        <end position="24"/>
    </location>
</feature>
<dbReference type="Proteomes" id="UP000239663">
    <property type="component" value="Unassembled WGS sequence"/>
</dbReference>
<evidence type="ECO:0000256" key="1">
    <source>
        <dbReference type="SAM" id="Phobius"/>
    </source>
</evidence>
<feature type="transmembrane region" description="Helical" evidence="1">
    <location>
        <begin position="66"/>
        <end position="87"/>
    </location>
</feature>
<keyword evidence="3" id="KW-1185">Reference proteome</keyword>
<dbReference type="EMBL" id="PKOZ01000003">
    <property type="protein sequence ID" value="PQD95603.1"/>
    <property type="molecule type" value="Genomic_DNA"/>
</dbReference>
<sequence>MNLVKFFGLQFLLFGVVLLTNFYLDSYISKPFTFTDFIAIIIGLLIIIPVFILYGKLDKRLKPIPIFIVILLIILAMVFASIFTAFMTGEVQF</sequence>
<protein>
    <recommendedName>
        <fullName evidence="4">Histidine kinase</fullName>
    </recommendedName>
</protein>
<gene>
    <name evidence="2" type="ORF">CYL18_06825</name>
</gene>
<dbReference type="AlphaFoldDB" id="A0A2S7N0R6"/>
<evidence type="ECO:0008006" key="4">
    <source>
        <dbReference type="Google" id="ProtNLM"/>
    </source>
</evidence>
<feature type="transmembrane region" description="Helical" evidence="1">
    <location>
        <begin position="36"/>
        <end position="54"/>
    </location>
</feature>
<evidence type="ECO:0000313" key="3">
    <source>
        <dbReference type="Proteomes" id="UP000239663"/>
    </source>
</evidence>
<organism evidence="2 3">
    <name type="scientific">Pradoshia eiseniae</name>
    <dbReference type="NCBI Taxonomy" id="2064768"/>
    <lineage>
        <taxon>Bacteria</taxon>
        <taxon>Bacillati</taxon>
        <taxon>Bacillota</taxon>
        <taxon>Bacilli</taxon>
        <taxon>Bacillales</taxon>
        <taxon>Bacillaceae</taxon>
        <taxon>Pradoshia</taxon>
    </lineage>
</organism>
<keyword evidence="1" id="KW-0812">Transmembrane</keyword>